<evidence type="ECO:0000313" key="2">
    <source>
        <dbReference type="EMBL" id="QBM87782.1"/>
    </source>
</evidence>
<accession>A0A4P6XKB5</accession>
<proteinExistence type="predicted"/>
<name>A0A4P6XKB5_9ASCO</name>
<gene>
    <name evidence="2" type="ORF">METSCH_B09940</name>
</gene>
<keyword evidence="3" id="KW-1185">Reference proteome</keyword>
<dbReference type="EMBL" id="CP034457">
    <property type="protein sequence ID" value="QBM87782.1"/>
    <property type="molecule type" value="Genomic_DNA"/>
</dbReference>
<feature type="signal peptide" evidence="1">
    <location>
        <begin position="1"/>
        <end position="19"/>
    </location>
</feature>
<dbReference type="Proteomes" id="UP000292447">
    <property type="component" value="Chromosome II"/>
</dbReference>
<evidence type="ECO:0000313" key="3">
    <source>
        <dbReference type="Proteomes" id="UP000292447"/>
    </source>
</evidence>
<organism evidence="2 3">
    <name type="scientific">Metschnikowia aff. pulcherrima</name>
    <dbReference type="NCBI Taxonomy" id="2163413"/>
    <lineage>
        <taxon>Eukaryota</taxon>
        <taxon>Fungi</taxon>
        <taxon>Dikarya</taxon>
        <taxon>Ascomycota</taxon>
        <taxon>Saccharomycotina</taxon>
        <taxon>Pichiomycetes</taxon>
        <taxon>Metschnikowiaceae</taxon>
        <taxon>Metschnikowia</taxon>
    </lineage>
</organism>
<protein>
    <submittedName>
        <fullName evidence="2">Uncharacterized protein</fullName>
    </submittedName>
</protein>
<reference evidence="3" key="1">
    <citation type="submission" date="2019-03" db="EMBL/GenBank/DDBJ databases">
        <title>Snf2 controls pulcherriminic acid biosynthesis and connects pigmentation and antifungal activity of the yeast Metschnikowia pulcherrima.</title>
        <authorList>
            <person name="Gore-Lloyd D."/>
            <person name="Sumann I."/>
            <person name="Brachmann A.O."/>
            <person name="Schneeberger K."/>
            <person name="Ortiz-Merino R.A."/>
            <person name="Moreno-Beltran M."/>
            <person name="Schlaefli M."/>
            <person name="Kirner P."/>
            <person name="Santos Kron A."/>
            <person name="Wolfe K.H."/>
            <person name="Piel J."/>
            <person name="Ahrens C.H."/>
            <person name="Henk D."/>
            <person name="Freimoser F.M."/>
        </authorList>
    </citation>
    <scope>NUCLEOTIDE SEQUENCE [LARGE SCALE GENOMIC DNA]</scope>
    <source>
        <strain evidence="3">APC 1.2</strain>
    </source>
</reference>
<keyword evidence="1" id="KW-0732">Signal</keyword>
<dbReference type="AlphaFoldDB" id="A0A4P6XKB5"/>
<evidence type="ECO:0000256" key="1">
    <source>
        <dbReference type="SAM" id="SignalP"/>
    </source>
</evidence>
<sequence>MKTSLTLVATALFSVLAAAAPITDNFGDVLIRNDENPESREIGNVSAEKVLFKREFDFMFQQKDLAQRVKSAIASRKGWLRNSFDAGLWEKSRGFYEEALLNFEKEAKYMAGGNFNIEPDLKALKDLLTTMTETGDKIRSFESCKYPGQDLMKEMMALSVEVLAFKDINGNVDILDADVKRTFENKKSKFLDLQEKAKNDVSMLPGIRRIFDEYAEKAKEGFDTSLDVEDQVEKCPSL</sequence>
<feature type="chain" id="PRO_5020912507" evidence="1">
    <location>
        <begin position="20"/>
        <end position="238"/>
    </location>
</feature>